<keyword evidence="3" id="KW-1185">Reference proteome</keyword>
<dbReference type="Proteomes" id="UP000078486">
    <property type="component" value="Unassembled WGS sequence"/>
</dbReference>
<dbReference type="InterPro" id="IPR016151">
    <property type="entry name" value="DNA_mismatch_repair_MutS_N"/>
</dbReference>
<comment type="caution">
    <text evidence="2">The sequence shown here is derived from an EMBL/GenBank/DDBJ whole genome shotgun (WGS) entry which is preliminary data.</text>
</comment>
<dbReference type="GO" id="GO:0030983">
    <property type="term" value="F:mismatched DNA binding"/>
    <property type="evidence" value="ECO:0007669"/>
    <property type="project" value="InterPro"/>
</dbReference>
<name>A0A178IPR0_9BACT</name>
<evidence type="ECO:0000313" key="3">
    <source>
        <dbReference type="Proteomes" id="UP000078486"/>
    </source>
</evidence>
<dbReference type="GO" id="GO:0005524">
    <property type="term" value="F:ATP binding"/>
    <property type="evidence" value="ECO:0007669"/>
    <property type="project" value="InterPro"/>
</dbReference>
<organism evidence="2 3">
    <name type="scientific">Termitidicoccus mucosus</name>
    <dbReference type="NCBI Taxonomy" id="1184151"/>
    <lineage>
        <taxon>Bacteria</taxon>
        <taxon>Pseudomonadati</taxon>
        <taxon>Verrucomicrobiota</taxon>
        <taxon>Opitutia</taxon>
        <taxon>Opitutales</taxon>
        <taxon>Opitutaceae</taxon>
        <taxon>Termitidicoccus</taxon>
    </lineage>
</organism>
<reference evidence="2 3" key="1">
    <citation type="submission" date="2016-01" db="EMBL/GenBank/DDBJ databases">
        <title>High potential of lignocellulose degradation of a new Verrucomicrobia species.</title>
        <authorList>
            <person name="Wang Y."/>
            <person name="Shi Y."/>
            <person name="Qiu Z."/>
            <person name="Liu S."/>
            <person name="Yang H."/>
        </authorList>
    </citation>
    <scope>NUCLEOTIDE SEQUENCE [LARGE SCALE GENOMIC DNA]</scope>
    <source>
        <strain evidence="2 3">TSB47</strain>
    </source>
</reference>
<protein>
    <recommendedName>
        <fullName evidence="1">DNA mismatch repair protein MutS-like N-terminal domain-containing protein</fullName>
    </recommendedName>
</protein>
<feature type="domain" description="DNA mismatch repair protein MutS-like N-terminal" evidence="1">
    <location>
        <begin position="1"/>
        <end position="73"/>
    </location>
</feature>
<gene>
    <name evidence="2" type="ORF">AW736_01820</name>
</gene>
<dbReference type="AlphaFoldDB" id="A0A178IPR0"/>
<dbReference type="InterPro" id="IPR007695">
    <property type="entry name" value="DNA_mismatch_repair_MutS-lik_N"/>
</dbReference>
<evidence type="ECO:0000259" key="1">
    <source>
        <dbReference type="Pfam" id="PF01624"/>
    </source>
</evidence>
<dbReference type="GO" id="GO:0006298">
    <property type="term" value="P:mismatch repair"/>
    <property type="evidence" value="ECO:0007669"/>
    <property type="project" value="InterPro"/>
</dbReference>
<dbReference type="Gene3D" id="3.40.1170.10">
    <property type="entry name" value="DNA repair protein MutS, domain I"/>
    <property type="match status" value="1"/>
</dbReference>
<proteinExistence type="predicted"/>
<dbReference type="EMBL" id="LRRQ01000016">
    <property type="protein sequence ID" value="OAM91691.1"/>
    <property type="molecule type" value="Genomic_DNA"/>
</dbReference>
<dbReference type="Pfam" id="PF01624">
    <property type="entry name" value="MutS_I"/>
    <property type="match status" value="1"/>
</dbReference>
<dbReference type="SUPFAM" id="SSF55271">
    <property type="entry name" value="DNA repair protein MutS, domain I"/>
    <property type="match status" value="1"/>
</dbReference>
<evidence type="ECO:0000313" key="2">
    <source>
        <dbReference type="EMBL" id="OAM91691.1"/>
    </source>
</evidence>
<accession>A0A178IPR0</accession>
<dbReference type="RefSeq" id="WP_068768574.1">
    <property type="nucleotide sequence ID" value="NZ_CP109796.1"/>
</dbReference>
<dbReference type="STRING" id="1184151.AW736_01820"/>
<sequence>MFYEDAAIASKLLNLTLTKRQNIPMAGIPCHAVHHHISKLLAAGKKIAICDQTGPAKAGEFARRQITSILIPASPCYKE</sequence>